<name>A0ABW7A3B5_9HYPH</name>
<proteinExistence type="predicted"/>
<gene>
    <name evidence="1" type="ORF">V5F32_20095</name>
</gene>
<dbReference type="EMBL" id="JBAFVH010000013">
    <property type="protein sequence ID" value="MFG1374484.1"/>
    <property type="molecule type" value="Genomic_DNA"/>
</dbReference>
<keyword evidence="2" id="KW-1185">Reference proteome</keyword>
<dbReference type="RefSeq" id="WP_393994132.1">
    <property type="nucleotide sequence ID" value="NZ_JBAFVH010000013.1"/>
</dbReference>
<organism evidence="1 2">
    <name type="scientific">Xanthobacter oligotrophicus</name>
    <dbReference type="NCBI Taxonomy" id="2607286"/>
    <lineage>
        <taxon>Bacteria</taxon>
        <taxon>Pseudomonadati</taxon>
        <taxon>Pseudomonadota</taxon>
        <taxon>Alphaproteobacteria</taxon>
        <taxon>Hyphomicrobiales</taxon>
        <taxon>Xanthobacteraceae</taxon>
        <taxon>Xanthobacter</taxon>
    </lineage>
</organism>
<reference evidence="1 2" key="1">
    <citation type="submission" date="2024-02" db="EMBL/GenBank/DDBJ databases">
        <title>Expansion and revision of Xanthobacter and proposal of Roseixanthobacter gen. nov.</title>
        <authorList>
            <person name="Soltysiak M.P.M."/>
            <person name="Jalihal A."/>
            <person name="Ory A."/>
            <person name="Chrisophersen C."/>
            <person name="Lee A.D."/>
            <person name="Boulton J."/>
            <person name="Springer M."/>
        </authorList>
    </citation>
    <scope>NUCLEOTIDE SEQUENCE [LARGE SCALE GENOMIC DNA]</scope>
    <source>
        <strain evidence="1 2">23A</strain>
    </source>
</reference>
<evidence type="ECO:0000313" key="1">
    <source>
        <dbReference type="EMBL" id="MFG1374484.1"/>
    </source>
</evidence>
<comment type="caution">
    <text evidence="1">The sequence shown here is derived from an EMBL/GenBank/DDBJ whole genome shotgun (WGS) entry which is preliminary data.</text>
</comment>
<accession>A0ABW7A3B5</accession>
<protein>
    <submittedName>
        <fullName evidence="1">Uncharacterized protein</fullName>
    </submittedName>
</protein>
<evidence type="ECO:0000313" key="2">
    <source>
        <dbReference type="Proteomes" id="UP001604002"/>
    </source>
</evidence>
<sequence>MTRHTLPGWVPFHDEQPRGLAYETAKHFVHFFGKDSQLWIVSPGLTVTEKRTTTLRDWIERTFGAEDVVDLRQEVAHTVRGVWRPGLLLQDEIHIGLDTNSQKARAAEQAMLILLQRLDEIFLFIEPSLRNLDTFGHKTRELLILASTEVENSFVDFIKISGPPTYPKRQLTTNDYVKLLDPLHLSDYQVSFLQYENIPAIRPFEHWSSTNPAKSLSWYDAYNKTKHNREMNFDKSTVLNCIQAISANLILFSVRHGPISLFNGGTTLSGLINQIVRIDLINPDPSTFYIPKIKIVEGHRDDLICFGSEKCLEPRSVQPLTL</sequence>
<dbReference type="Proteomes" id="UP001604002">
    <property type="component" value="Unassembled WGS sequence"/>
</dbReference>